<dbReference type="OrthoDB" id="4773434at2"/>
<dbReference type="Proteomes" id="UP000291758">
    <property type="component" value="Chromosome"/>
</dbReference>
<organism evidence="4 5">
    <name type="scientific">Xylanimonas allomyrinae</name>
    <dbReference type="NCBI Taxonomy" id="2509459"/>
    <lineage>
        <taxon>Bacteria</taxon>
        <taxon>Bacillati</taxon>
        <taxon>Actinomycetota</taxon>
        <taxon>Actinomycetes</taxon>
        <taxon>Micrococcales</taxon>
        <taxon>Promicromonosporaceae</taxon>
        <taxon>Xylanimonas</taxon>
    </lineage>
</organism>
<keyword evidence="1 2" id="KW-0238">DNA-binding</keyword>
<dbReference type="KEGG" id="xyl:ET495_10170"/>
<evidence type="ECO:0000313" key="5">
    <source>
        <dbReference type="Proteomes" id="UP000291758"/>
    </source>
</evidence>
<reference evidence="4 5" key="1">
    <citation type="submission" date="2019-01" db="EMBL/GenBank/DDBJ databases">
        <title>Genome sequencing of strain 2JSPR-7.</title>
        <authorList>
            <person name="Heo J."/>
            <person name="Kim S.-J."/>
            <person name="Kim J.-S."/>
            <person name="Hong S.-B."/>
            <person name="Kwon S.-W."/>
        </authorList>
    </citation>
    <scope>NUCLEOTIDE SEQUENCE [LARGE SCALE GENOMIC DNA]</scope>
    <source>
        <strain evidence="4 5">2JSPR-7</strain>
    </source>
</reference>
<gene>
    <name evidence="4" type="ORF">ET495_10170</name>
</gene>
<keyword evidence="5" id="KW-1185">Reference proteome</keyword>
<dbReference type="SUPFAM" id="SSF50249">
    <property type="entry name" value="Nucleic acid-binding proteins"/>
    <property type="match status" value="1"/>
</dbReference>
<dbReference type="PROSITE" id="PS50935">
    <property type="entry name" value="SSB"/>
    <property type="match status" value="1"/>
</dbReference>
<evidence type="ECO:0000313" key="4">
    <source>
        <dbReference type="EMBL" id="QAY63553.1"/>
    </source>
</evidence>
<accession>A0A4P6EP66</accession>
<dbReference type="InterPro" id="IPR012340">
    <property type="entry name" value="NA-bd_OB-fold"/>
</dbReference>
<feature type="compositionally biased region" description="Basic and acidic residues" evidence="3">
    <location>
        <begin position="128"/>
        <end position="137"/>
    </location>
</feature>
<dbReference type="AlphaFoldDB" id="A0A4P6EP66"/>
<dbReference type="RefSeq" id="WP_129204715.1">
    <property type="nucleotide sequence ID" value="NZ_CP035495.1"/>
</dbReference>
<name>A0A4P6EP66_9MICO</name>
<proteinExistence type="predicted"/>
<dbReference type="InterPro" id="IPR000424">
    <property type="entry name" value="Primosome_PriB/ssb"/>
</dbReference>
<feature type="region of interest" description="Disordered" evidence="3">
    <location>
        <begin position="116"/>
        <end position="176"/>
    </location>
</feature>
<dbReference type="GO" id="GO:0003697">
    <property type="term" value="F:single-stranded DNA binding"/>
    <property type="evidence" value="ECO:0007669"/>
    <property type="project" value="InterPro"/>
</dbReference>
<dbReference type="EMBL" id="CP035495">
    <property type="protein sequence ID" value="QAY63553.1"/>
    <property type="molecule type" value="Genomic_DNA"/>
</dbReference>
<protein>
    <recommendedName>
        <fullName evidence="6">Single-stranded DNA-binding protein</fullName>
    </recommendedName>
</protein>
<evidence type="ECO:0000256" key="3">
    <source>
        <dbReference type="SAM" id="MobiDB-lite"/>
    </source>
</evidence>
<dbReference type="Gene3D" id="2.40.50.140">
    <property type="entry name" value="Nucleic acid-binding proteins"/>
    <property type="match status" value="1"/>
</dbReference>
<evidence type="ECO:0008006" key="6">
    <source>
        <dbReference type="Google" id="ProtNLM"/>
    </source>
</evidence>
<evidence type="ECO:0000256" key="1">
    <source>
        <dbReference type="ARBA" id="ARBA00023125"/>
    </source>
</evidence>
<sequence>MSDTIPTREALAGFIVTEPRLTTTAGGMYRLAARVGVEHWQSEPDGARSMADPSFHTLAIYGQLAARLAGEFHKGERFVAVGRTRGYPIDRVGVEDVRYEFVATRIGHDAADDALARSMSRHPASRARHLDTRHPLEPAEAPASGRRLRAVPDLPAQPTSVRHDRPLDGVGSPLGT</sequence>
<evidence type="ECO:0000256" key="2">
    <source>
        <dbReference type="PROSITE-ProRule" id="PRU00252"/>
    </source>
</evidence>